<reference evidence="1" key="1">
    <citation type="submission" date="2023-08" db="EMBL/GenBank/DDBJ databases">
        <authorList>
            <person name="Alioto T."/>
            <person name="Alioto T."/>
            <person name="Gomez Garrido J."/>
        </authorList>
    </citation>
    <scope>NUCLEOTIDE SEQUENCE</scope>
</reference>
<proteinExistence type="predicted"/>
<dbReference type="Proteomes" id="UP001178508">
    <property type="component" value="Chromosome 9"/>
</dbReference>
<organism evidence="1 2">
    <name type="scientific">Xyrichtys novacula</name>
    <name type="common">Pearly razorfish</name>
    <name type="synonym">Hemipteronotus novacula</name>
    <dbReference type="NCBI Taxonomy" id="13765"/>
    <lineage>
        <taxon>Eukaryota</taxon>
        <taxon>Metazoa</taxon>
        <taxon>Chordata</taxon>
        <taxon>Craniata</taxon>
        <taxon>Vertebrata</taxon>
        <taxon>Euteleostomi</taxon>
        <taxon>Actinopterygii</taxon>
        <taxon>Neopterygii</taxon>
        <taxon>Teleostei</taxon>
        <taxon>Neoteleostei</taxon>
        <taxon>Acanthomorphata</taxon>
        <taxon>Eupercaria</taxon>
        <taxon>Labriformes</taxon>
        <taxon>Labridae</taxon>
        <taxon>Xyrichtys</taxon>
    </lineage>
</organism>
<gene>
    <name evidence="1" type="ORF">XNOV1_A041675</name>
</gene>
<accession>A0AAV1FQ24</accession>
<dbReference type="EMBL" id="OY660872">
    <property type="protein sequence ID" value="CAJ1063312.1"/>
    <property type="molecule type" value="Genomic_DNA"/>
</dbReference>
<keyword evidence="2" id="KW-1185">Reference proteome</keyword>
<evidence type="ECO:0000313" key="1">
    <source>
        <dbReference type="EMBL" id="CAJ1063312.1"/>
    </source>
</evidence>
<evidence type="ECO:0000313" key="2">
    <source>
        <dbReference type="Proteomes" id="UP001178508"/>
    </source>
</evidence>
<protein>
    <submittedName>
        <fullName evidence="1">Uncharacterized protein</fullName>
    </submittedName>
</protein>
<dbReference type="AlphaFoldDB" id="A0AAV1FQ24"/>
<name>A0AAV1FQ24_XYRNO</name>
<sequence length="328" mass="36968">MNTAVVGEKVIREIPRTQSETLNQHTHTLRVLTEVKQSRKAQVPLLSSGLHSICSGERWEPLASFDWLCFTGASKNKGTEHSAVFGLVLSCCQSVYTDFTGVSSDKEAENGFIKSNRCTPRERGRLCGNNRRRCGETGLVEHVRLTLLPTNCKIKSPILLQLSVSSSERACLPPAKAIIYITALQRKHNHCFLWKTKRQDIIGAICFSSVSVQTMYDSHKDTIKTTTFIMYHNGNVVLRHTWRDTQADGGAEADRWMNDGQTNTESGVQCPTFSHIKAHTHTQTHINTHNSDQRARLFSHPWTDLDLHTDQKICRNKQIALFVIPAFL</sequence>